<accession>A0AAN7MLP3</accession>
<protein>
    <submittedName>
        <fullName evidence="1">Uncharacterized protein</fullName>
    </submittedName>
</protein>
<reference evidence="1 2" key="1">
    <citation type="journal article" date="2023" name="J. Hered.">
        <title>Chromosome-level genome of the wood stork (Mycteria americana) provides insight into avian chromosome evolution.</title>
        <authorList>
            <person name="Flamio R. Jr."/>
            <person name="Ramstad K.M."/>
        </authorList>
    </citation>
    <scope>NUCLEOTIDE SEQUENCE [LARGE SCALE GENOMIC DNA]</scope>
    <source>
        <strain evidence="1">JAX WOST 10</strain>
    </source>
</reference>
<dbReference type="AlphaFoldDB" id="A0AAN7MLP3"/>
<gene>
    <name evidence="1" type="ORF">QYF61_027682</name>
</gene>
<dbReference type="Proteomes" id="UP001333110">
    <property type="component" value="Unassembled WGS sequence"/>
</dbReference>
<evidence type="ECO:0000313" key="1">
    <source>
        <dbReference type="EMBL" id="KAK4806681.1"/>
    </source>
</evidence>
<sequence>MLTPGRNQTRPSPAEFPLTWGEIAQELITYSRNTGISGGKQRGKAAVKRAELSNWPSKGLPPRRNLGLGMTRSQLWRDGLRKEIPRELMDGLPLSNLQKGRARLFAAKHTDLVGGMLDLDEYHHRLVLLSCGKGGRGGSGNNTPSNLAWELIRGFTRIWSRTDQGIRVALPQSTKQGLRFYVASPNIIPVAMLLSHQGPKSVLRNNLAGSYSVPCSHFPFDSFFHPLEQPDFYEANYSLNVNLSWCIQLPNSTGHEPRDLRNLQWMRSQMQPSCSR</sequence>
<organism evidence="1 2">
    <name type="scientific">Mycteria americana</name>
    <name type="common">Wood stork</name>
    <dbReference type="NCBI Taxonomy" id="33587"/>
    <lineage>
        <taxon>Eukaryota</taxon>
        <taxon>Metazoa</taxon>
        <taxon>Chordata</taxon>
        <taxon>Craniata</taxon>
        <taxon>Vertebrata</taxon>
        <taxon>Euteleostomi</taxon>
        <taxon>Archelosauria</taxon>
        <taxon>Archosauria</taxon>
        <taxon>Dinosauria</taxon>
        <taxon>Saurischia</taxon>
        <taxon>Theropoda</taxon>
        <taxon>Coelurosauria</taxon>
        <taxon>Aves</taxon>
        <taxon>Neognathae</taxon>
        <taxon>Neoaves</taxon>
        <taxon>Aequornithes</taxon>
        <taxon>Ciconiiformes</taxon>
        <taxon>Ciconiidae</taxon>
        <taxon>Mycteria</taxon>
    </lineage>
</organism>
<proteinExistence type="predicted"/>
<name>A0AAN7MLP3_MYCAM</name>
<dbReference type="EMBL" id="JAUNZN010000036">
    <property type="protein sequence ID" value="KAK4806681.1"/>
    <property type="molecule type" value="Genomic_DNA"/>
</dbReference>
<keyword evidence="2" id="KW-1185">Reference proteome</keyword>
<evidence type="ECO:0000313" key="2">
    <source>
        <dbReference type="Proteomes" id="UP001333110"/>
    </source>
</evidence>
<comment type="caution">
    <text evidence="1">The sequence shown here is derived from an EMBL/GenBank/DDBJ whole genome shotgun (WGS) entry which is preliminary data.</text>
</comment>